<organism evidence="5 6">
    <name type="scientific">Kitasatospora aureofaciens</name>
    <name type="common">Streptomyces aureofaciens</name>
    <dbReference type="NCBI Taxonomy" id="1894"/>
    <lineage>
        <taxon>Bacteria</taxon>
        <taxon>Bacillati</taxon>
        <taxon>Actinomycetota</taxon>
        <taxon>Actinomycetes</taxon>
        <taxon>Kitasatosporales</taxon>
        <taxon>Streptomycetaceae</taxon>
        <taxon>Kitasatospora</taxon>
    </lineage>
</organism>
<evidence type="ECO:0000313" key="5">
    <source>
        <dbReference type="EMBL" id="OEV36378.1"/>
    </source>
</evidence>
<dbReference type="Gene3D" id="2.60.40.10">
    <property type="entry name" value="Immunoglobulins"/>
    <property type="match status" value="1"/>
</dbReference>
<dbReference type="InterPro" id="IPR011048">
    <property type="entry name" value="Haem_d1_sf"/>
</dbReference>
<dbReference type="PANTHER" id="PTHR47197">
    <property type="entry name" value="PROTEIN NIRF"/>
    <property type="match status" value="1"/>
</dbReference>
<dbReference type="KEGG" id="kau:B6264_28735"/>
<evidence type="ECO:0000313" key="6">
    <source>
        <dbReference type="Proteomes" id="UP000037395"/>
    </source>
</evidence>
<protein>
    <recommendedName>
        <fullName evidence="3">IPT/TIG domain-containing protein</fullName>
    </recommendedName>
</protein>
<reference evidence="6" key="3">
    <citation type="submission" date="2016-08" db="EMBL/GenBank/DDBJ databases">
        <title>Sequencing, assembly and comparative genomics of S. aureofaciens ATCC 10762.</title>
        <authorList>
            <person name="Gradnigo J.S."/>
            <person name="Johnson N."/>
            <person name="Somerville G.A."/>
        </authorList>
    </citation>
    <scope>NUCLEOTIDE SEQUENCE [LARGE SCALE GENOMIC DNA]</scope>
    <source>
        <strain evidence="6">ATCC 10762 / DSM 40127 / CCM 3239 / JCM 4008 / LMG 5968 / NBRC 12843 / NCIMB 8234 / A-377</strain>
    </source>
</reference>
<accession>A0A1E7N6S6</accession>
<accession>A0A8H9HJW4</accession>
<evidence type="ECO:0000313" key="4">
    <source>
        <dbReference type="EMBL" id="GGU71028.1"/>
    </source>
</evidence>
<reference evidence="4 7" key="1">
    <citation type="journal article" date="2014" name="Int. J. Syst. Evol. Microbiol.">
        <title>Complete genome sequence of Corynebacterium casei LMG S-19264T (=DSM 44701T), isolated from a smear-ripened cheese.</title>
        <authorList>
            <consortium name="US DOE Joint Genome Institute (JGI-PGF)"/>
            <person name="Walter F."/>
            <person name="Albersmeier A."/>
            <person name="Kalinowski J."/>
            <person name="Ruckert C."/>
        </authorList>
    </citation>
    <scope>NUCLEOTIDE SEQUENCE [LARGE SCALE GENOMIC DNA]</scope>
    <source>
        <strain evidence="4 7">JCM 4434</strain>
    </source>
</reference>
<reference evidence="5 6" key="2">
    <citation type="submission" date="2014-07" db="EMBL/GenBank/DDBJ databases">
        <authorList>
            <person name="Zhang J.E."/>
            <person name="Yang H."/>
            <person name="Guo J."/>
            <person name="Deng Z."/>
            <person name="Luo H."/>
            <person name="Luo M."/>
            <person name="Zhao B."/>
        </authorList>
    </citation>
    <scope>NUCLEOTIDE SEQUENCE [LARGE SCALE GENOMIC DNA]</scope>
    <source>
        <strain evidence="5">ATCC 10762</strain>
        <strain evidence="6">ATCC 10762 / DSM 40127 / CCM 3239 / JCM 4008 / LMG 5968 / NBRC 12843 / NCIMB 8234 / A-377</strain>
    </source>
</reference>
<dbReference type="InterPro" id="IPR011044">
    <property type="entry name" value="Quino_amine_DH_bsu"/>
</dbReference>
<dbReference type="InterPro" id="IPR013783">
    <property type="entry name" value="Ig-like_fold"/>
</dbReference>
<dbReference type="Pfam" id="PF01833">
    <property type="entry name" value="TIG"/>
    <property type="match status" value="1"/>
</dbReference>
<dbReference type="SUPFAM" id="SSF51004">
    <property type="entry name" value="C-terminal (heme d1) domain of cytochrome cd1-nitrite reductase"/>
    <property type="match status" value="1"/>
</dbReference>
<reference evidence="4" key="5">
    <citation type="submission" date="2020-09" db="EMBL/GenBank/DDBJ databases">
        <authorList>
            <person name="Sun Q."/>
            <person name="Ohkuma M."/>
        </authorList>
    </citation>
    <scope>NUCLEOTIDE SEQUENCE</scope>
    <source>
        <strain evidence="4">JCM 4434</strain>
    </source>
</reference>
<dbReference type="GO" id="GO:0005975">
    <property type="term" value="P:carbohydrate metabolic process"/>
    <property type="evidence" value="ECO:0007669"/>
    <property type="project" value="UniProtKB-ARBA"/>
</dbReference>
<dbReference type="Proteomes" id="UP000037395">
    <property type="component" value="Unassembled WGS sequence"/>
</dbReference>
<dbReference type="EMBL" id="BMUB01000004">
    <property type="protein sequence ID" value="GGU71028.1"/>
    <property type="molecule type" value="Genomic_DNA"/>
</dbReference>
<dbReference type="InterPro" id="IPR015943">
    <property type="entry name" value="WD40/YVTN_repeat-like_dom_sf"/>
</dbReference>
<dbReference type="Pfam" id="PF21783">
    <property type="entry name" value="YNCE"/>
    <property type="match status" value="1"/>
</dbReference>
<dbReference type="InterPro" id="IPR001434">
    <property type="entry name" value="OmcB-like_DUF11"/>
</dbReference>
<feature type="chain" id="PRO_5015064075" description="IPT/TIG domain-containing protein" evidence="2">
    <location>
        <begin position="21"/>
        <end position="536"/>
    </location>
</feature>
<evidence type="ECO:0000256" key="1">
    <source>
        <dbReference type="ARBA" id="ARBA00022729"/>
    </source>
</evidence>
<dbReference type="NCBIfam" id="TIGR02276">
    <property type="entry name" value="beta_rpt_yvtn"/>
    <property type="match status" value="5"/>
</dbReference>
<dbReference type="InterPro" id="IPR011964">
    <property type="entry name" value="YVTN_b-propeller_repeat"/>
</dbReference>
<dbReference type="Gene3D" id="2.130.10.10">
    <property type="entry name" value="YVTN repeat-like/Quinoprotein amine dehydrogenase"/>
    <property type="match status" value="3"/>
</dbReference>
<dbReference type="Pfam" id="PF01345">
    <property type="entry name" value="DUF11"/>
    <property type="match status" value="1"/>
</dbReference>
<sequence length="536" mass="52158">MAAISAATAALLSQPVTAEAAAPAPTVTAHVPVAPYPAGLALTPDGARAYVTSQSSGTVSVLDTASKVVTGSFTAGTGSYAVAVSPDGQRAYLTHHLDNTVSVVDTASNTVTATVPVGAQPWGLVLSPDGKRAYVSNAGAGTVSVLDTSSGTVTATVPVGAEPHGLAVSPDGKRLYVAASGAKAVNVVDTVSSTVSATVQVGHSAFGLALSPDGSRLWVADGDDTTAAVLDTGANTLLGTVTVGNGPYAVSLAPDGSTAYVSNYGDNTLSVIDAASRSVTATVPVGASPYTLALSADGRRGYLADFTGNAVDVLNFPLPVPAVTVISPNGGSGVGGTTVTVTGTDLNGATGVTFGAAGPATSFSCTRTSCTATAPATTVTGPVDVQVTTPGGTSAAVAADRFTYTAPSAHLVVALAATPVTGLFASRVDYTVTLTGQGPDPVTAATVSAALPAGLTTTSGDCTVAGGRLTCTLSAPLAKGASTTRHFSVGGAGLNVLASWSITVARTAGAPADPSPATSKDSRSCTSVLGLLITCS</sequence>
<dbReference type="InterPro" id="IPR047589">
    <property type="entry name" value="DUF11_rpt"/>
</dbReference>
<dbReference type="InterPro" id="IPR002909">
    <property type="entry name" value="IPT_dom"/>
</dbReference>
<dbReference type="SMART" id="SM00429">
    <property type="entry name" value="IPT"/>
    <property type="match status" value="1"/>
</dbReference>
<comment type="caution">
    <text evidence="5">The sequence shown here is derived from an EMBL/GenBank/DDBJ whole genome shotgun (WGS) entry which is preliminary data.</text>
</comment>
<keyword evidence="6" id="KW-1185">Reference proteome</keyword>
<dbReference type="EMBL" id="JPRF03000027">
    <property type="protein sequence ID" value="OEV36378.1"/>
    <property type="molecule type" value="Genomic_DNA"/>
</dbReference>
<reference evidence="5" key="4">
    <citation type="submission" date="2016-08" db="EMBL/GenBank/DDBJ databases">
        <title>Sequencing, Assembly and Comparative Genomics of S. aureofaciens ATCC 10762.</title>
        <authorList>
            <person name="Gradnigo J.S."/>
            <person name="Johnson N."/>
            <person name="Somerville G.A."/>
        </authorList>
    </citation>
    <scope>NUCLEOTIDE SEQUENCE [LARGE SCALE GENOMIC DNA]</scope>
    <source>
        <strain evidence="5">ATCC 10762</strain>
    </source>
</reference>
<feature type="domain" description="IPT/TIG" evidence="3">
    <location>
        <begin position="320"/>
        <end position="405"/>
    </location>
</feature>
<evidence type="ECO:0000256" key="2">
    <source>
        <dbReference type="SAM" id="SignalP"/>
    </source>
</evidence>
<evidence type="ECO:0000259" key="3">
    <source>
        <dbReference type="SMART" id="SM00429"/>
    </source>
</evidence>
<dbReference type="Proteomes" id="UP000610124">
    <property type="component" value="Unassembled WGS sequence"/>
</dbReference>
<dbReference type="SUPFAM" id="SSF50969">
    <property type="entry name" value="YVTN repeat-like/Quinoprotein amine dehydrogenase"/>
    <property type="match status" value="1"/>
</dbReference>
<dbReference type="PANTHER" id="PTHR47197:SF3">
    <property type="entry name" value="DIHYDRO-HEME D1 DEHYDROGENASE"/>
    <property type="match status" value="1"/>
</dbReference>
<gene>
    <name evidence="4" type="ORF">GCM10010502_23250</name>
    <name evidence="5" type="ORF">HS99_0029930</name>
</gene>
<dbReference type="NCBIfam" id="TIGR01451">
    <property type="entry name" value="B_ant_repeat"/>
    <property type="match status" value="1"/>
</dbReference>
<name>A0A1E7N6S6_KITAU</name>
<evidence type="ECO:0000313" key="7">
    <source>
        <dbReference type="Proteomes" id="UP000610124"/>
    </source>
</evidence>
<dbReference type="InterPro" id="IPR048433">
    <property type="entry name" value="YNCE-like_beta-prop"/>
</dbReference>
<feature type="signal peptide" evidence="2">
    <location>
        <begin position="1"/>
        <end position="20"/>
    </location>
</feature>
<dbReference type="AlphaFoldDB" id="A0A1E7N6S6"/>
<keyword evidence="1 2" id="KW-0732">Signal</keyword>
<dbReference type="InterPro" id="IPR051200">
    <property type="entry name" value="Host-pathogen_enzymatic-act"/>
</dbReference>
<proteinExistence type="predicted"/>